<comment type="caution">
    <text evidence="1">The sequence shown here is derived from an EMBL/GenBank/DDBJ whole genome shotgun (WGS) entry which is preliminary data.</text>
</comment>
<dbReference type="Proteomes" id="UP001177260">
    <property type="component" value="Unassembled WGS sequence"/>
</dbReference>
<reference evidence="1 2" key="1">
    <citation type="journal article" date="2023" name="ACS Omega">
        <title>Identification of the Neoaspergillic Acid Biosynthesis Gene Cluster by Establishing an In Vitro CRISPR-Ribonucleoprotein Genetic System in Aspergillus melleus.</title>
        <authorList>
            <person name="Yuan B."/>
            <person name="Grau M.F."/>
            <person name="Murata R.M."/>
            <person name="Torok T."/>
            <person name="Venkateswaran K."/>
            <person name="Stajich J.E."/>
            <person name="Wang C.C.C."/>
        </authorList>
    </citation>
    <scope>NUCLEOTIDE SEQUENCE [LARGE SCALE GENOMIC DNA]</scope>
    <source>
        <strain evidence="1 2">IMV 1140</strain>
    </source>
</reference>
<accession>A0ACC3APH9</accession>
<evidence type="ECO:0000313" key="1">
    <source>
        <dbReference type="EMBL" id="KAK1139239.1"/>
    </source>
</evidence>
<dbReference type="EMBL" id="JAOPJF010000113">
    <property type="protein sequence ID" value="KAK1139239.1"/>
    <property type="molecule type" value="Genomic_DNA"/>
</dbReference>
<evidence type="ECO:0000313" key="2">
    <source>
        <dbReference type="Proteomes" id="UP001177260"/>
    </source>
</evidence>
<sequence>MSSKSLLTSLILLCCILFLNVQSAIIPQNNDRVANIDMSSDSHTWTKRDDKDTRYKLRVLSLGASITWGQNSASGNDYRKPLHDRLQWQGNEINMVGTKKHGNMRDNDVEATPGDTIDQVKAAAQRSLNFKPNIVLINAGTNDCAKNIDIPSAGQRMRSLIENIVHSKGMSKTVIVLSTLLFSKDNVIEKNRIEANRQFRDLVLAMKKEGASIYLADMDPPKPSRGNGWIKYPEDYKNGNSPPDPSHPSDAGYRKMAEIWFRAIEAAAKEQKIPDVGPWAGICEKSRYNGVDAGGLTQRGSGQDDGIYYHDAESIGEVLALAGGEPTKERDETFFARLFSPKRSDMLRMTQDEMDPSRTVYTIWRNKGPGIKRTNETFGFHKDQLDVNSNCGLAGVNLRDINGDGLDDFVCIDPDGTAYASLNLGNGNDEIAPTFRYINRIKDPEGYDRDHVRLGDIDGDGRTDYCVIHDDGDIHCWRNMGGANDKPIVWQSMGKRFTGKGMDDIRGVRFIDINGDGRDDWIWVRDDGQVTTWTNSRSCVKGDEGDGPNVEWRQAFHKGKNEGPTHGGMGSFAKDGLRERVHFAKVFSESNRDYVFVRSEKDYVYIDLWRNKGTGGTMIKADGNRYCNMLGHSNGRMDYVWVSIEGKMTLYSNKGFDSVSDNGDSFWTDGELIFDPIAIGVGPLDRANLHLTDWDNDGACDIVRTYPEDSGKLIIFRNEYSPTRPFSAGNWATWVSTDVRCDARNGAGPLDPAVRFADITGNGQDDFLCISSLGQVDAFEHRGGEWHPMGMIWAGDYGERSGLQFADVDGDGRADIIRTNLFNGDGTVWYNHGPREGAKDHESKWKFEATDSSKPAFMGMGPAACTYYPDLDGNGHSDQHVVMDSLKNTARTWFTKCAPDDTLGDDGPAKNPQLPEIPH</sequence>
<name>A0ACC3APH9_9EURO</name>
<organism evidence="1 2">
    <name type="scientific">Aspergillus melleus</name>
    <dbReference type="NCBI Taxonomy" id="138277"/>
    <lineage>
        <taxon>Eukaryota</taxon>
        <taxon>Fungi</taxon>
        <taxon>Dikarya</taxon>
        <taxon>Ascomycota</taxon>
        <taxon>Pezizomycotina</taxon>
        <taxon>Eurotiomycetes</taxon>
        <taxon>Eurotiomycetidae</taxon>
        <taxon>Eurotiales</taxon>
        <taxon>Aspergillaceae</taxon>
        <taxon>Aspergillus</taxon>
        <taxon>Aspergillus subgen. Circumdati</taxon>
    </lineage>
</organism>
<gene>
    <name evidence="1" type="ORF">N8T08_001169</name>
</gene>
<protein>
    <submittedName>
        <fullName evidence="1">Uncharacterized protein</fullName>
    </submittedName>
</protein>
<keyword evidence="2" id="KW-1185">Reference proteome</keyword>
<proteinExistence type="predicted"/>